<dbReference type="InterPro" id="IPR002908">
    <property type="entry name" value="Frataxin/CyaY"/>
</dbReference>
<gene>
    <name evidence="14" type="ORF">E0L32_012358</name>
</gene>
<organism evidence="14 15">
    <name type="scientific">Thyridium curvatum</name>
    <dbReference type="NCBI Taxonomy" id="1093900"/>
    <lineage>
        <taxon>Eukaryota</taxon>
        <taxon>Fungi</taxon>
        <taxon>Dikarya</taxon>
        <taxon>Ascomycota</taxon>
        <taxon>Pezizomycotina</taxon>
        <taxon>Sordariomycetes</taxon>
        <taxon>Sordariomycetidae</taxon>
        <taxon>Thyridiales</taxon>
        <taxon>Thyridiaceae</taxon>
        <taxon>Thyridium</taxon>
    </lineage>
</organism>
<dbReference type="GO" id="GO:0006879">
    <property type="term" value="P:intracellular iron ion homeostasis"/>
    <property type="evidence" value="ECO:0007669"/>
    <property type="project" value="UniProtKB-KW"/>
</dbReference>
<dbReference type="GO" id="GO:0008198">
    <property type="term" value="F:ferrous iron binding"/>
    <property type="evidence" value="ECO:0007669"/>
    <property type="project" value="TreeGrafter"/>
</dbReference>
<evidence type="ECO:0000256" key="6">
    <source>
        <dbReference type="ARBA" id="ARBA00022496"/>
    </source>
</evidence>
<keyword evidence="11" id="KW-0496">Mitochondrion</keyword>
<evidence type="ECO:0000256" key="5">
    <source>
        <dbReference type="ARBA" id="ARBA00022448"/>
    </source>
</evidence>
<evidence type="ECO:0000313" key="14">
    <source>
        <dbReference type="EMBL" id="TPX16806.1"/>
    </source>
</evidence>
<comment type="caution">
    <text evidence="14">The sequence shown here is derived from an EMBL/GenBank/DDBJ whole genome shotgun (WGS) entry which is preliminary data.</text>
</comment>
<dbReference type="InterPro" id="IPR017789">
    <property type="entry name" value="Frataxin"/>
</dbReference>
<reference evidence="14 15" key="1">
    <citation type="submission" date="2019-06" db="EMBL/GenBank/DDBJ databases">
        <title>Draft genome sequence of the filamentous fungus Phialemoniopsis curvata isolated from diesel fuel.</title>
        <authorList>
            <person name="Varaljay V.A."/>
            <person name="Lyon W.J."/>
            <person name="Crouch A.L."/>
            <person name="Drake C.E."/>
            <person name="Hollomon J.M."/>
            <person name="Nadeau L.J."/>
            <person name="Nunn H.S."/>
            <person name="Stevenson B.S."/>
            <person name="Bojanowski C.L."/>
            <person name="Crookes-Goodson W.J."/>
        </authorList>
    </citation>
    <scope>NUCLEOTIDE SEQUENCE [LARGE SCALE GENOMIC DNA]</scope>
    <source>
        <strain evidence="14 15">D216</strain>
    </source>
</reference>
<evidence type="ECO:0000313" key="15">
    <source>
        <dbReference type="Proteomes" id="UP000319257"/>
    </source>
</evidence>
<evidence type="ECO:0000256" key="11">
    <source>
        <dbReference type="ARBA" id="ARBA00023128"/>
    </source>
</evidence>
<keyword evidence="10" id="KW-0406">Ion transport</keyword>
<dbReference type="PANTHER" id="PTHR16821">
    <property type="entry name" value="FRATAXIN"/>
    <property type="match status" value="1"/>
</dbReference>
<keyword evidence="4" id="KW-0409">Iron storage</keyword>
<evidence type="ECO:0000256" key="8">
    <source>
        <dbReference type="ARBA" id="ARBA00023002"/>
    </source>
</evidence>
<dbReference type="InterPro" id="IPR036524">
    <property type="entry name" value="Frataxin/CyaY_sf"/>
</dbReference>
<dbReference type="RefSeq" id="XP_030998517.1">
    <property type="nucleotide sequence ID" value="XM_031135189.1"/>
</dbReference>
<dbReference type="GeneID" id="41979805"/>
<dbReference type="EMBL" id="SKBQ01000160">
    <property type="protein sequence ID" value="TPX16806.1"/>
    <property type="molecule type" value="Genomic_DNA"/>
</dbReference>
<dbReference type="EC" id="1.16.3.1" evidence="3"/>
<comment type="similarity">
    <text evidence="2">Belongs to the frataxin family.</text>
</comment>
<dbReference type="SMART" id="SM01219">
    <property type="entry name" value="Frataxin_Cyay"/>
    <property type="match status" value="1"/>
</dbReference>
<feature type="region of interest" description="Disordered" evidence="13">
    <location>
        <begin position="58"/>
        <end position="79"/>
    </location>
</feature>
<evidence type="ECO:0000256" key="12">
    <source>
        <dbReference type="ARBA" id="ARBA00047990"/>
    </source>
</evidence>
<dbReference type="PANTHER" id="PTHR16821:SF2">
    <property type="entry name" value="FRATAXIN, MITOCHONDRIAL"/>
    <property type="match status" value="1"/>
</dbReference>
<dbReference type="Pfam" id="PF01491">
    <property type="entry name" value="Frataxin_Cyay"/>
    <property type="match status" value="1"/>
</dbReference>
<dbReference type="GO" id="GO:0008199">
    <property type="term" value="F:ferric iron binding"/>
    <property type="evidence" value="ECO:0007669"/>
    <property type="project" value="InterPro"/>
</dbReference>
<comment type="subcellular location">
    <subcellularLocation>
        <location evidence="1">Mitochondrion</location>
    </subcellularLocation>
</comment>
<evidence type="ECO:0000256" key="3">
    <source>
        <dbReference type="ARBA" id="ARBA00013107"/>
    </source>
</evidence>
<dbReference type="Gene3D" id="3.30.920.10">
    <property type="entry name" value="Frataxin/CyaY"/>
    <property type="match status" value="1"/>
</dbReference>
<keyword evidence="7" id="KW-0809">Transit peptide</keyword>
<dbReference type="InParanoid" id="A0A507BC44"/>
<dbReference type="GO" id="GO:0004322">
    <property type="term" value="F:ferroxidase activity"/>
    <property type="evidence" value="ECO:0007669"/>
    <property type="project" value="UniProtKB-EC"/>
</dbReference>
<dbReference type="FunFam" id="3.30.920.10:FF:000004">
    <property type="entry name" value="Mitochondrial chaperone Frataxin"/>
    <property type="match status" value="1"/>
</dbReference>
<name>A0A507BC44_9PEZI</name>
<dbReference type="InterPro" id="IPR020895">
    <property type="entry name" value="Frataxin_CS"/>
</dbReference>
<dbReference type="GO" id="GO:0005739">
    <property type="term" value="C:mitochondrion"/>
    <property type="evidence" value="ECO:0007669"/>
    <property type="project" value="UniProtKB-SubCell"/>
</dbReference>
<dbReference type="AlphaFoldDB" id="A0A507BC44"/>
<dbReference type="FunCoup" id="A0A507BC44">
    <property type="interactions" value="397"/>
</dbReference>
<dbReference type="SUPFAM" id="SSF55387">
    <property type="entry name" value="Frataxin/Nqo15-like"/>
    <property type="match status" value="1"/>
</dbReference>
<proteinExistence type="inferred from homology"/>
<dbReference type="PROSITE" id="PS01344">
    <property type="entry name" value="FRATAXIN_1"/>
    <property type="match status" value="1"/>
</dbReference>
<dbReference type="STRING" id="1093900.A0A507BC44"/>
<protein>
    <recommendedName>
        <fullName evidence="3">ferroxidase</fullName>
        <ecNumber evidence="3">1.16.3.1</ecNumber>
    </recommendedName>
</protein>
<evidence type="ECO:0000256" key="10">
    <source>
        <dbReference type="ARBA" id="ARBA00023065"/>
    </source>
</evidence>
<dbReference type="NCBIfam" id="TIGR03421">
    <property type="entry name" value="FeS_CyaY"/>
    <property type="match status" value="1"/>
</dbReference>
<sequence>MSRPVLNASRLARRGLVGALRSSRPAARSTPFLTLGRIAGSAPLHTRKFMSTSSAMQKGILPDSENPPAKQAEDSPVTATPAEISEGEYHQLADEYLETILSKFEELQDEREDVDVEFAAGVLTLSFPSIGIYVINKQPPNKQIWLSSPKTGPKRYDWVVLGDGQHQKQGTASGDWVYLRDMQTLNDLFLDEIGVDLSMPIPHYGE</sequence>
<dbReference type="GO" id="GO:0034986">
    <property type="term" value="F:iron chaperone activity"/>
    <property type="evidence" value="ECO:0007669"/>
    <property type="project" value="TreeGrafter"/>
</dbReference>
<dbReference type="Proteomes" id="UP000319257">
    <property type="component" value="Unassembled WGS sequence"/>
</dbReference>
<dbReference type="GO" id="GO:0006826">
    <property type="term" value="P:iron ion transport"/>
    <property type="evidence" value="ECO:0007669"/>
    <property type="project" value="UniProtKB-KW"/>
</dbReference>
<evidence type="ECO:0000256" key="13">
    <source>
        <dbReference type="SAM" id="MobiDB-lite"/>
    </source>
</evidence>
<dbReference type="GO" id="GO:0016226">
    <property type="term" value="P:iron-sulfur cluster assembly"/>
    <property type="evidence" value="ECO:0007669"/>
    <property type="project" value="InterPro"/>
</dbReference>
<evidence type="ECO:0000256" key="7">
    <source>
        <dbReference type="ARBA" id="ARBA00022946"/>
    </source>
</evidence>
<keyword evidence="5" id="KW-0813">Transport</keyword>
<comment type="catalytic activity">
    <reaction evidence="12">
        <text>4 Fe(2+) + O2 + 4 H(+) = 4 Fe(3+) + 2 H2O</text>
        <dbReference type="Rhea" id="RHEA:11148"/>
        <dbReference type="ChEBI" id="CHEBI:15377"/>
        <dbReference type="ChEBI" id="CHEBI:15378"/>
        <dbReference type="ChEBI" id="CHEBI:15379"/>
        <dbReference type="ChEBI" id="CHEBI:29033"/>
        <dbReference type="ChEBI" id="CHEBI:29034"/>
        <dbReference type="EC" id="1.16.3.1"/>
    </reaction>
</comment>
<accession>A0A507BC44</accession>
<dbReference type="OrthoDB" id="1897642at2759"/>
<dbReference type="GO" id="GO:0051537">
    <property type="term" value="F:2 iron, 2 sulfur cluster binding"/>
    <property type="evidence" value="ECO:0007669"/>
    <property type="project" value="TreeGrafter"/>
</dbReference>
<keyword evidence="9" id="KW-0408">Iron</keyword>
<evidence type="ECO:0000256" key="2">
    <source>
        <dbReference type="ARBA" id="ARBA00008183"/>
    </source>
</evidence>
<evidence type="ECO:0000256" key="4">
    <source>
        <dbReference type="ARBA" id="ARBA00022434"/>
    </source>
</evidence>
<evidence type="ECO:0000256" key="9">
    <source>
        <dbReference type="ARBA" id="ARBA00023004"/>
    </source>
</evidence>
<keyword evidence="8" id="KW-0560">Oxidoreductase</keyword>
<evidence type="ECO:0000256" key="1">
    <source>
        <dbReference type="ARBA" id="ARBA00004173"/>
    </source>
</evidence>
<dbReference type="NCBIfam" id="TIGR03422">
    <property type="entry name" value="mito_frataxin"/>
    <property type="match status" value="1"/>
</dbReference>
<keyword evidence="15" id="KW-1185">Reference proteome</keyword>
<dbReference type="PROSITE" id="PS50810">
    <property type="entry name" value="FRATAXIN_2"/>
    <property type="match status" value="1"/>
</dbReference>
<keyword evidence="6" id="KW-0410">Iron transport</keyword>